<keyword evidence="2" id="KW-1185">Reference proteome</keyword>
<evidence type="ECO:0000313" key="1">
    <source>
        <dbReference type="EMBL" id="SHK22520.1"/>
    </source>
</evidence>
<evidence type="ECO:0000313" key="2">
    <source>
        <dbReference type="Proteomes" id="UP000184497"/>
    </source>
</evidence>
<protein>
    <submittedName>
        <fullName evidence="1">Uncharacterized protein</fullName>
    </submittedName>
</protein>
<reference evidence="2" key="1">
    <citation type="submission" date="2016-11" db="EMBL/GenBank/DDBJ databases">
        <authorList>
            <person name="Varghese N."/>
            <person name="Submissions S."/>
        </authorList>
    </citation>
    <scope>NUCLEOTIDE SEQUENCE [LARGE SCALE GENOMIC DNA]</scope>
    <source>
        <strain evidence="2">CGMCC 1.10835</strain>
    </source>
</reference>
<dbReference type="EMBL" id="FRAQ01000001">
    <property type="protein sequence ID" value="SHK22520.1"/>
    <property type="molecule type" value="Genomic_DNA"/>
</dbReference>
<gene>
    <name evidence="1" type="ORF">SAMN05216369_1067</name>
</gene>
<dbReference type="Proteomes" id="UP000184497">
    <property type="component" value="Unassembled WGS sequence"/>
</dbReference>
<dbReference type="STRING" id="564117.SAMN05216369_1067"/>
<proteinExistence type="predicted"/>
<accession>A0A1M6QQZ4</accession>
<sequence>MIPAGQEHETKVAVILLVKGEKMSRKLAASRVRMITYKPAQATVRKQLFSLQVAHRPATINNRNLFFP</sequence>
<organism evidence="1 2">
    <name type="scientific">Marinobacter antarcticus</name>
    <dbReference type="NCBI Taxonomy" id="564117"/>
    <lineage>
        <taxon>Bacteria</taxon>
        <taxon>Pseudomonadati</taxon>
        <taxon>Pseudomonadota</taxon>
        <taxon>Gammaproteobacteria</taxon>
        <taxon>Pseudomonadales</taxon>
        <taxon>Marinobacteraceae</taxon>
        <taxon>Marinobacter</taxon>
    </lineage>
</organism>
<name>A0A1M6QQZ4_9GAMM</name>
<dbReference type="AlphaFoldDB" id="A0A1M6QQZ4"/>